<dbReference type="AlphaFoldDB" id="A0ABD0ZBY2"/>
<name>A0ABD0ZBY2_9HEMI</name>
<comment type="caution">
    <text evidence="1">The sequence shown here is derived from an EMBL/GenBank/DDBJ whole genome shotgun (WGS) entry which is preliminary data.</text>
</comment>
<keyword evidence="2" id="KW-1185">Reference proteome</keyword>
<dbReference type="Gene3D" id="1.25.40.10">
    <property type="entry name" value="Tetratricopeptide repeat domain"/>
    <property type="match status" value="1"/>
</dbReference>
<dbReference type="EMBL" id="JBFDAA010000002">
    <property type="protein sequence ID" value="KAL1139768.1"/>
    <property type="molecule type" value="Genomic_DNA"/>
</dbReference>
<dbReference type="Proteomes" id="UP001558652">
    <property type="component" value="Unassembled WGS sequence"/>
</dbReference>
<evidence type="ECO:0000313" key="2">
    <source>
        <dbReference type="Proteomes" id="UP001558652"/>
    </source>
</evidence>
<accession>A0ABD0ZBY2</accession>
<gene>
    <name evidence="1" type="ORF">AAG570_006745</name>
</gene>
<protein>
    <recommendedName>
        <fullName evidence="3">Reverse transcriptase domain-containing protein</fullName>
    </recommendedName>
</protein>
<sequence length="144" mass="16227">MPMGTYQEAIESLTKAENLTSKPWKQNKLLLAKCYIKLEDTSNARLWLIRAKNVETITRESYLNNRYSVVCLDDKLSEYIQIKVSVPQGSVLGPLLYLIYSADIPTQTLTHMATFADDISGYCRLLNLGGKVGENFEASARDQT</sequence>
<organism evidence="1 2">
    <name type="scientific">Ranatra chinensis</name>
    <dbReference type="NCBI Taxonomy" id="642074"/>
    <lineage>
        <taxon>Eukaryota</taxon>
        <taxon>Metazoa</taxon>
        <taxon>Ecdysozoa</taxon>
        <taxon>Arthropoda</taxon>
        <taxon>Hexapoda</taxon>
        <taxon>Insecta</taxon>
        <taxon>Pterygota</taxon>
        <taxon>Neoptera</taxon>
        <taxon>Paraneoptera</taxon>
        <taxon>Hemiptera</taxon>
        <taxon>Heteroptera</taxon>
        <taxon>Panheteroptera</taxon>
        <taxon>Nepomorpha</taxon>
        <taxon>Nepidae</taxon>
        <taxon>Ranatrinae</taxon>
        <taxon>Ranatra</taxon>
    </lineage>
</organism>
<evidence type="ECO:0000313" key="1">
    <source>
        <dbReference type="EMBL" id="KAL1139768.1"/>
    </source>
</evidence>
<proteinExistence type="predicted"/>
<dbReference type="InterPro" id="IPR011990">
    <property type="entry name" value="TPR-like_helical_dom_sf"/>
</dbReference>
<evidence type="ECO:0008006" key="3">
    <source>
        <dbReference type="Google" id="ProtNLM"/>
    </source>
</evidence>
<reference evidence="1 2" key="1">
    <citation type="submission" date="2024-07" db="EMBL/GenBank/DDBJ databases">
        <title>Chromosome-level genome assembly of the water stick insect Ranatra chinensis (Heteroptera: Nepidae).</title>
        <authorList>
            <person name="Liu X."/>
        </authorList>
    </citation>
    <scope>NUCLEOTIDE SEQUENCE [LARGE SCALE GENOMIC DNA]</scope>
    <source>
        <strain evidence="1">Cailab_2021Rc</strain>
        <tissue evidence="1">Muscle</tissue>
    </source>
</reference>